<accession>A0A9D5HKC0</accession>
<organism evidence="1 2">
    <name type="scientific">Dioscorea zingiberensis</name>
    <dbReference type="NCBI Taxonomy" id="325984"/>
    <lineage>
        <taxon>Eukaryota</taxon>
        <taxon>Viridiplantae</taxon>
        <taxon>Streptophyta</taxon>
        <taxon>Embryophyta</taxon>
        <taxon>Tracheophyta</taxon>
        <taxon>Spermatophyta</taxon>
        <taxon>Magnoliopsida</taxon>
        <taxon>Liliopsida</taxon>
        <taxon>Dioscoreales</taxon>
        <taxon>Dioscoreaceae</taxon>
        <taxon>Dioscorea</taxon>
    </lineage>
</organism>
<dbReference type="OrthoDB" id="2015909at2759"/>
<proteinExistence type="predicted"/>
<evidence type="ECO:0000313" key="1">
    <source>
        <dbReference type="EMBL" id="KAJ0979621.1"/>
    </source>
</evidence>
<evidence type="ECO:0000313" key="2">
    <source>
        <dbReference type="Proteomes" id="UP001085076"/>
    </source>
</evidence>
<name>A0A9D5HKC0_9LILI</name>
<dbReference type="AlphaFoldDB" id="A0A9D5HKC0"/>
<dbReference type="PANTHER" id="PTHR35124">
    <property type="entry name" value="CYTOCHROME P450 FAMILY PROTEIN"/>
    <property type="match status" value="1"/>
</dbReference>
<dbReference type="EMBL" id="JAGGNH010000003">
    <property type="protein sequence ID" value="KAJ0979621.1"/>
    <property type="molecule type" value="Genomic_DNA"/>
</dbReference>
<protein>
    <submittedName>
        <fullName evidence="1">Uncharacterized protein</fullName>
    </submittedName>
</protein>
<comment type="caution">
    <text evidence="1">The sequence shown here is derived from an EMBL/GenBank/DDBJ whole genome shotgun (WGS) entry which is preliminary data.</text>
</comment>
<dbReference type="Proteomes" id="UP001085076">
    <property type="component" value="Miscellaneous, Linkage group lg03"/>
</dbReference>
<gene>
    <name evidence="1" type="ORF">J5N97_015095</name>
</gene>
<reference evidence="1" key="1">
    <citation type="submission" date="2021-03" db="EMBL/GenBank/DDBJ databases">
        <authorList>
            <person name="Li Z."/>
            <person name="Yang C."/>
        </authorList>
    </citation>
    <scope>NUCLEOTIDE SEQUENCE</scope>
    <source>
        <strain evidence="1">Dzin_1.0</strain>
        <tissue evidence="1">Leaf</tissue>
    </source>
</reference>
<reference evidence="1" key="2">
    <citation type="journal article" date="2022" name="Hortic Res">
        <title>The genome of Dioscorea zingiberensis sheds light on the biosynthesis, origin and evolution of the medicinally important diosgenin saponins.</title>
        <authorList>
            <person name="Li Y."/>
            <person name="Tan C."/>
            <person name="Li Z."/>
            <person name="Guo J."/>
            <person name="Li S."/>
            <person name="Chen X."/>
            <person name="Wang C."/>
            <person name="Dai X."/>
            <person name="Yang H."/>
            <person name="Song W."/>
            <person name="Hou L."/>
            <person name="Xu J."/>
            <person name="Tong Z."/>
            <person name="Xu A."/>
            <person name="Yuan X."/>
            <person name="Wang W."/>
            <person name="Yang Q."/>
            <person name="Chen L."/>
            <person name="Sun Z."/>
            <person name="Wang K."/>
            <person name="Pan B."/>
            <person name="Chen J."/>
            <person name="Bao Y."/>
            <person name="Liu F."/>
            <person name="Qi X."/>
            <person name="Gang D.R."/>
            <person name="Wen J."/>
            <person name="Li J."/>
        </authorList>
    </citation>
    <scope>NUCLEOTIDE SEQUENCE</scope>
    <source>
        <strain evidence="1">Dzin_1.0</strain>
    </source>
</reference>
<keyword evidence="2" id="KW-1185">Reference proteome</keyword>
<sequence>MSKDKVTTWWLPPKLLIAALFSALLVIWAIDAATIHSRPRPHFSLGTFSPLSLNNTSTNTTTTTTTTFHSWLSVPFPQNYTSSLIARWLSPGGEPCRDSRTAAISIPAFDAIPHVKLHAGEVHEFLILALDELGQPRCLGGDYFETDLSSQSWKSRPPVTDHGNGSYSFKLQVHPQFAGTFNLTVVLLFRSFEGLKFSPERFKFRKELRNVQITFYRDEDDEVTTVLPAMEVCQESDFSKEVWSGRWTRHGTSNTSCEIDNSGRYRCLEPDFPCETPWCDGPLGALESNGWVYSAHCSFRIFTQDLAWKCLSNRWLFFWGDSNHVDTIRNMLNFVLGFPDIKSVSRRFDTRFTNPRNTSQTVRITSIFNGHWNDSMNYLGLQSLKNEQFRQLIWRYFLEDDAPPDAMVLNSGLHDGVYWSSIRGFAGGAEYAARFWEDVIRHVRQKSNDTRVFYRTTIATGGYARDLAFNPNKMEAFNGVFLEKLKERGLLNGGVIDDFDMTFPWHYDNRCNDGTHYGRAPAKARWRDGLIGHQYFVDLMLAHVLLNAICIH</sequence>
<dbReference type="PANTHER" id="PTHR35124:SF1">
    <property type="entry name" value="CYTOCHROME P450 FAMILY PROTEIN"/>
    <property type="match status" value="1"/>
</dbReference>